<dbReference type="AlphaFoldDB" id="A0A9K3D8W3"/>
<sequence length="83" mass="8989">PDLVVHVTPSHTSTMYYAEIGAGDYDGATNVLINLSYTYGTERPTEEEIRTLPLLLLTMLQTLDITRLAIVGEGVYSSIGLGS</sequence>
<accession>A0A9K3D8W3</accession>
<protein>
    <submittedName>
        <fullName evidence="1">Uncharacterized protein</fullName>
    </submittedName>
</protein>
<evidence type="ECO:0000313" key="2">
    <source>
        <dbReference type="Proteomes" id="UP000265618"/>
    </source>
</evidence>
<feature type="non-terminal residue" evidence="1">
    <location>
        <position position="1"/>
    </location>
</feature>
<reference evidence="1 2" key="1">
    <citation type="journal article" date="2018" name="PLoS ONE">
        <title>The draft genome of Kipferlia bialata reveals reductive genome evolution in fornicate parasites.</title>
        <authorList>
            <person name="Tanifuji G."/>
            <person name="Takabayashi S."/>
            <person name="Kume K."/>
            <person name="Takagi M."/>
            <person name="Nakayama T."/>
            <person name="Kamikawa R."/>
            <person name="Inagaki Y."/>
            <person name="Hashimoto T."/>
        </authorList>
    </citation>
    <scope>NUCLEOTIDE SEQUENCE [LARGE SCALE GENOMIC DNA]</scope>
    <source>
        <strain evidence="1">NY0173</strain>
    </source>
</reference>
<dbReference type="EMBL" id="BDIP01006610">
    <property type="protein sequence ID" value="GIQ90752.1"/>
    <property type="molecule type" value="Genomic_DNA"/>
</dbReference>
<comment type="caution">
    <text evidence="1">The sequence shown here is derived from an EMBL/GenBank/DDBJ whole genome shotgun (WGS) entry which is preliminary data.</text>
</comment>
<keyword evidence="2" id="KW-1185">Reference proteome</keyword>
<organism evidence="1 2">
    <name type="scientific">Kipferlia bialata</name>
    <dbReference type="NCBI Taxonomy" id="797122"/>
    <lineage>
        <taxon>Eukaryota</taxon>
        <taxon>Metamonada</taxon>
        <taxon>Carpediemonas-like organisms</taxon>
        <taxon>Kipferlia</taxon>
    </lineage>
</organism>
<gene>
    <name evidence="1" type="ORF">KIPB_013661</name>
</gene>
<dbReference type="Proteomes" id="UP000265618">
    <property type="component" value="Unassembled WGS sequence"/>
</dbReference>
<proteinExistence type="predicted"/>
<evidence type="ECO:0000313" key="1">
    <source>
        <dbReference type="EMBL" id="GIQ90752.1"/>
    </source>
</evidence>
<name>A0A9K3D8W3_9EUKA</name>